<dbReference type="InParanoid" id="A0A132B1C4"/>
<dbReference type="CDD" id="cd03443">
    <property type="entry name" value="PaaI_thioesterase"/>
    <property type="match status" value="1"/>
</dbReference>
<name>A0A132B1C4_MOLSC</name>
<protein>
    <submittedName>
        <fullName evidence="2">Thioesterase family protein</fullName>
    </submittedName>
</protein>
<dbReference type="KEGG" id="psco:LY89DRAFT_436683"/>
<dbReference type="InterPro" id="IPR052061">
    <property type="entry name" value="PTE-AB_protein"/>
</dbReference>
<dbReference type="Proteomes" id="UP000070700">
    <property type="component" value="Unassembled WGS sequence"/>
</dbReference>
<evidence type="ECO:0000259" key="1">
    <source>
        <dbReference type="Pfam" id="PF03061"/>
    </source>
</evidence>
<dbReference type="Pfam" id="PF03061">
    <property type="entry name" value="4HBT"/>
    <property type="match status" value="1"/>
</dbReference>
<dbReference type="RefSeq" id="XP_018060533.1">
    <property type="nucleotide sequence ID" value="XM_018207515.1"/>
</dbReference>
<evidence type="ECO:0000313" key="3">
    <source>
        <dbReference type="Proteomes" id="UP000070700"/>
    </source>
</evidence>
<dbReference type="PANTHER" id="PTHR47260">
    <property type="entry name" value="UPF0644 PROTEIN PB2B4.06"/>
    <property type="match status" value="1"/>
</dbReference>
<dbReference type="SUPFAM" id="SSF54637">
    <property type="entry name" value="Thioesterase/thiol ester dehydrase-isomerase"/>
    <property type="match status" value="1"/>
</dbReference>
<reference evidence="2 3" key="1">
    <citation type="submission" date="2015-10" db="EMBL/GenBank/DDBJ databases">
        <title>Full genome of DAOMC 229536 Phialocephala scopiformis, a fungal endophyte of spruce producing the potent anti-insectan compound rugulosin.</title>
        <authorList>
            <consortium name="DOE Joint Genome Institute"/>
            <person name="Walker A.K."/>
            <person name="Frasz S.L."/>
            <person name="Seifert K.A."/>
            <person name="Miller J.D."/>
            <person name="Mondo S.J."/>
            <person name="Labutti K."/>
            <person name="Lipzen A."/>
            <person name="Dockter R."/>
            <person name="Kennedy M."/>
            <person name="Grigoriev I.V."/>
            <person name="Spatafora J.W."/>
        </authorList>
    </citation>
    <scope>NUCLEOTIDE SEQUENCE [LARGE SCALE GENOMIC DNA]</scope>
    <source>
        <strain evidence="2 3">CBS 120377</strain>
    </source>
</reference>
<gene>
    <name evidence="2" type="ORF">LY89DRAFT_436683</name>
</gene>
<evidence type="ECO:0000313" key="2">
    <source>
        <dbReference type="EMBL" id="KUJ06178.1"/>
    </source>
</evidence>
<proteinExistence type="predicted"/>
<dbReference type="GeneID" id="28817241"/>
<dbReference type="InterPro" id="IPR006683">
    <property type="entry name" value="Thioestr_dom"/>
</dbReference>
<sequence length="172" mass="19088">MTRSEALSDLVKPWCKKVMDDPQWERLSTRAKSSNALFTETLWTDETICAHQSFYRSQRSENLPSGEIRVLLSLGSGLDGHPGICHGGFLSLIFDDTIHELAAKELPTLAVTVSLTVTFRQPVRTPALVVCRAWMEKVPVGRKAWIESTIEDGKGGVFASVASFILKIKENI</sequence>
<keyword evidence="3" id="KW-1185">Reference proteome</keyword>
<accession>A0A132B1C4</accession>
<dbReference type="EMBL" id="KQ947453">
    <property type="protein sequence ID" value="KUJ06178.1"/>
    <property type="molecule type" value="Genomic_DNA"/>
</dbReference>
<organism evidence="2 3">
    <name type="scientific">Mollisia scopiformis</name>
    <name type="common">Conifer needle endophyte fungus</name>
    <name type="synonym">Phialocephala scopiformis</name>
    <dbReference type="NCBI Taxonomy" id="149040"/>
    <lineage>
        <taxon>Eukaryota</taxon>
        <taxon>Fungi</taxon>
        <taxon>Dikarya</taxon>
        <taxon>Ascomycota</taxon>
        <taxon>Pezizomycotina</taxon>
        <taxon>Leotiomycetes</taxon>
        <taxon>Helotiales</taxon>
        <taxon>Mollisiaceae</taxon>
        <taxon>Mollisia</taxon>
    </lineage>
</organism>
<dbReference type="OrthoDB" id="506431at2759"/>
<dbReference type="InterPro" id="IPR029069">
    <property type="entry name" value="HotDog_dom_sf"/>
</dbReference>
<feature type="domain" description="Thioesterase" evidence="1">
    <location>
        <begin position="83"/>
        <end position="138"/>
    </location>
</feature>
<dbReference type="PANTHER" id="PTHR47260:SF3">
    <property type="entry name" value="THIOESTERASE FAMILY PROTEIN (AFU_ORTHOLOGUE AFUA_7G03960)"/>
    <property type="match status" value="1"/>
</dbReference>
<dbReference type="Gene3D" id="3.10.129.10">
    <property type="entry name" value="Hotdog Thioesterase"/>
    <property type="match status" value="1"/>
</dbReference>
<dbReference type="AlphaFoldDB" id="A0A132B1C4"/>